<keyword evidence="2" id="KW-1185">Reference proteome</keyword>
<evidence type="ECO:0000313" key="1">
    <source>
        <dbReference type="EMBL" id="EYB96809.1"/>
    </source>
</evidence>
<dbReference type="AlphaFoldDB" id="A0A016T2K1"/>
<sequence length="86" mass="9957">MALRNFLHKSAKSVCDQGKSNTTMYRVRHRFLHTILSNTTAVEFIQFSFRGMTSEATLSQLNNNSNHLSEQEYVANCFRNNKNLKD</sequence>
<evidence type="ECO:0000313" key="2">
    <source>
        <dbReference type="Proteomes" id="UP000024635"/>
    </source>
</evidence>
<accession>A0A016T2K1</accession>
<comment type="caution">
    <text evidence="1">The sequence shown here is derived from an EMBL/GenBank/DDBJ whole genome shotgun (WGS) entry which is preliminary data.</text>
</comment>
<proteinExistence type="predicted"/>
<organism evidence="1 2">
    <name type="scientific">Ancylostoma ceylanicum</name>
    <dbReference type="NCBI Taxonomy" id="53326"/>
    <lineage>
        <taxon>Eukaryota</taxon>
        <taxon>Metazoa</taxon>
        <taxon>Ecdysozoa</taxon>
        <taxon>Nematoda</taxon>
        <taxon>Chromadorea</taxon>
        <taxon>Rhabditida</taxon>
        <taxon>Rhabditina</taxon>
        <taxon>Rhabditomorpha</taxon>
        <taxon>Strongyloidea</taxon>
        <taxon>Ancylostomatidae</taxon>
        <taxon>Ancylostomatinae</taxon>
        <taxon>Ancylostoma</taxon>
    </lineage>
</organism>
<name>A0A016T2K1_9BILA</name>
<protein>
    <submittedName>
        <fullName evidence="1">Uncharacterized protein</fullName>
    </submittedName>
</protein>
<gene>
    <name evidence="1" type="primary">Acey_s0147.g2621</name>
    <name evidence="1" type="ORF">Y032_0147g2621</name>
</gene>
<reference evidence="2" key="1">
    <citation type="journal article" date="2015" name="Nat. Genet.">
        <title>The genome and transcriptome of the zoonotic hookworm Ancylostoma ceylanicum identify infection-specific gene families.</title>
        <authorList>
            <person name="Schwarz E.M."/>
            <person name="Hu Y."/>
            <person name="Antoshechkin I."/>
            <person name="Miller M.M."/>
            <person name="Sternberg P.W."/>
            <person name="Aroian R.V."/>
        </authorList>
    </citation>
    <scope>NUCLEOTIDE SEQUENCE</scope>
    <source>
        <strain evidence="2">HY135</strain>
    </source>
</reference>
<dbReference type="Proteomes" id="UP000024635">
    <property type="component" value="Unassembled WGS sequence"/>
</dbReference>
<dbReference type="EMBL" id="JARK01001483">
    <property type="protein sequence ID" value="EYB96809.1"/>
    <property type="molecule type" value="Genomic_DNA"/>
</dbReference>